<dbReference type="EMBL" id="GBXM01104577">
    <property type="protein sequence ID" value="JAH04000.1"/>
    <property type="molecule type" value="Transcribed_RNA"/>
</dbReference>
<accession>A0A0E9PIU4</accession>
<protein>
    <submittedName>
        <fullName evidence="1">Uncharacterized protein</fullName>
    </submittedName>
</protein>
<reference evidence="1" key="2">
    <citation type="journal article" date="2015" name="Fish Shellfish Immunol.">
        <title>Early steps in the European eel (Anguilla anguilla)-Vibrio vulnificus interaction in the gills: Role of the RtxA13 toxin.</title>
        <authorList>
            <person name="Callol A."/>
            <person name="Pajuelo D."/>
            <person name="Ebbesson L."/>
            <person name="Teles M."/>
            <person name="MacKenzie S."/>
            <person name="Amaro C."/>
        </authorList>
    </citation>
    <scope>NUCLEOTIDE SEQUENCE</scope>
</reference>
<evidence type="ECO:0000313" key="1">
    <source>
        <dbReference type="EMBL" id="JAH04000.1"/>
    </source>
</evidence>
<sequence>MPESPSQSAAWHVHGQDVLATVRVARPSSPWLVQ</sequence>
<reference evidence="1" key="1">
    <citation type="submission" date="2014-11" db="EMBL/GenBank/DDBJ databases">
        <authorList>
            <person name="Amaro Gonzalez C."/>
        </authorList>
    </citation>
    <scope>NUCLEOTIDE SEQUENCE</scope>
</reference>
<name>A0A0E9PIU4_ANGAN</name>
<proteinExistence type="predicted"/>
<dbReference type="AlphaFoldDB" id="A0A0E9PIU4"/>
<organism evidence="1">
    <name type="scientific">Anguilla anguilla</name>
    <name type="common">European freshwater eel</name>
    <name type="synonym">Muraena anguilla</name>
    <dbReference type="NCBI Taxonomy" id="7936"/>
    <lineage>
        <taxon>Eukaryota</taxon>
        <taxon>Metazoa</taxon>
        <taxon>Chordata</taxon>
        <taxon>Craniata</taxon>
        <taxon>Vertebrata</taxon>
        <taxon>Euteleostomi</taxon>
        <taxon>Actinopterygii</taxon>
        <taxon>Neopterygii</taxon>
        <taxon>Teleostei</taxon>
        <taxon>Anguilliformes</taxon>
        <taxon>Anguillidae</taxon>
        <taxon>Anguilla</taxon>
    </lineage>
</organism>